<dbReference type="Proteomes" id="UP000521868">
    <property type="component" value="Unassembled WGS sequence"/>
</dbReference>
<dbReference type="InterPro" id="IPR047137">
    <property type="entry name" value="ORF3"/>
</dbReference>
<dbReference type="Pfam" id="PF03364">
    <property type="entry name" value="Polyketide_cyc"/>
    <property type="match status" value="1"/>
</dbReference>
<evidence type="ECO:0000259" key="2">
    <source>
        <dbReference type="Pfam" id="PF03364"/>
    </source>
</evidence>
<dbReference type="EMBL" id="VTOX01000010">
    <property type="protein sequence ID" value="NKE68389.1"/>
    <property type="molecule type" value="Genomic_DNA"/>
</dbReference>
<proteinExistence type="inferred from homology"/>
<comment type="caution">
    <text evidence="3">The sequence shown here is derived from an EMBL/GenBank/DDBJ whole genome shotgun (WGS) entry which is preliminary data.</text>
</comment>
<protein>
    <submittedName>
        <fullName evidence="3">SRPBCC family protein</fullName>
    </submittedName>
</protein>
<sequence>MLLTAKIRKANGHAGSTTHDSIEVEVPVSTAYNQWTQFEEFPRFMASVQEVRQVDDTHLHWRAVVAGKEKEWDAEITEQVPDQRIAWRSTGGVRNSGAVTFEPIGANRTRVRLQVDYDPETAGEKVGAALGGVKLTTRGNLQRFKELIERRGVETGAWRGTVTQH</sequence>
<dbReference type="SUPFAM" id="SSF55961">
    <property type="entry name" value="Bet v1-like"/>
    <property type="match status" value="1"/>
</dbReference>
<comment type="similarity">
    <text evidence="1">Belongs to the ribosome association toxin RatA family.</text>
</comment>
<dbReference type="PANTHER" id="PTHR33824:SF7">
    <property type="entry name" value="POLYKETIDE CYCLASE_DEHYDRASE AND LIPID TRANSPORT SUPERFAMILY PROTEIN"/>
    <property type="match status" value="1"/>
</dbReference>
<evidence type="ECO:0000313" key="3">
    <source>
        <dbReference type="EMBL" id="NKE68389.1"/>
    </source>
</evidence>
<evidence type="ECO:0000256" key="1">
    <source>
        <dbReference type="ARBA" id="ARBA00008918"/>
    </source>
</evidence>
<dbReference type="PANTHER" id="PTHR33824">
    <property type="entry name" value="POLYKETIDE CYCLASE/DEHYDRASE AND LIPID TRANSPORT SUPERFAMILY PROTEIN"/>
    <property type="match status" value="1"/>
</dbReference>
<evidence type="ECO:0000313" key="4">
    <source>
        <dbReference type="Proteomes" id="UP000521868"/>
    </source>
</evidence>
<reference evidence="3 4" key="1">
    <citation type="journal article" date="2020" name="Nature">
        <title>Bacterial chemolithoautotrophy via manganese oxidation.</title>
        <authorList>
            <person name="Yu H."/>
            <person name="Leadbetter J.R."/>
        </authorList>
    </citation>
    <scope>NUCLEOTIDE SEQUENCE [LARGE SCALE GENOMIC DNA]</scope>
    <source>
        <strain evidence="3 4">RBP-1</strain>
    </source>
</reference>
<dbReference type="InterPro" id="IPR005031">
    <property type="entry name" value="COQ10_START"/>
</dbReference>
<dbReference type="Gene3D" id="3.30.530.20">
    <property type="match status" value="1"/>
</dbReference>
<feature type="domain" description="Coenzyme Q-binding protein COQ10 START" evidence="2">
    <location>
        <begin position="24"/>
        <end position="143"/>
    </location>
</feature>
<name>A0A7X6DJR5_9BURK</name>
<keyword evidence="4" id="KW-1185">Reference proteome</keyword>
<dbReference type="InterPro" id="IPR023393">
    <property type="entry name" value="START-like_dom_sf"/>
</dbReference>
<gene>
    <name evidence="3" type="ORF">RAMLITH_21460</name>
</gene>
<dbReference type="CDD" id="cd07817">
    <property type="entry name" value="SRPBCC_8"/>
    <property type="match status" value="1"/>
</dbReference>
<organism evidence="3 4">
    <name type="scientific">Ramlibacter lithotrophicus</name>
    <dbReference type="NCBI Taxonomy" id="2606681"/>
    <lineage>
        <taxon>Bacteria</taxon>
        <taxon>Pseudomonadati</taxon>
        <taxon>Pseudomonadota</taxon>
        <taxon>Betaproteobacteria</taxon>
        <taxon>Burkholderiales</taxon>
        <taxon>Comamonadaceae</taxon>
        <taxon>Ramlibacter</taxon>
    </lineage>
</organism>
<dbReference type="AlphaFoldDB" id="A0A7X6DJR5"/>
<accession>A0A7X6DJR5</accession>